<keyword evidence="3" id="KW-1185">Reference proteome</keyword>
<dbReference type="STRING" id="81409.SAMN04515656_12813"/>
<feature type="domain" description="Aldehyde oxidase/xanthine dehydrogenase a/b hammerhead" evidence="1">
    <location>
        <begin position="22"/>
        <end position="128"/>
    </location>
</feature>
<dbReference type="InterPro" id="IPR036856">
    <property type="entry name" value="Ald_Oxase/Xan_DH_a/b_sf"/>
</dbReference>
<gene>
    <name evidence="2" type="ORF">SAMN04515656_12813</name>
</gene>
<dbReference type="Pfam" id="PF01315">
    <property type="entry name" value="Ald_Xan_dh_C"/>
    <property type="match status" value="1"/>
</dbReference>
<dbReference type="SUPFAM" id="SSF56003">
    <property type="entry name" value="Molybdenum cofactor-binding domain"/>
    <property type="match status" value="1"/>
</dbReference>
<dbReference type="GO" id="GO:0005506">
    <property type="term" value="F:iron ion binding"/>
    <property type="evidence" value="ECO:0007669"/>
    <property type="project" value="InterPro"/>
</dbReference>
<sequence length="425" mass="46496">MGKDYQVLGKNKVKVDSLEKVMGTAKFAADYSFPDMLYAGVFRSTVPHARIVSLDLSKARAIDGVEAVLDYHAIPGKNRFGIIIKDEPCLVDDKVRRYGDAIAVVAARTPDLVQEALDAITIEYEELEGIFTIERALEEDSPAIHGDTNIHQVKHLEYGDVDAAFKQCDIVVEDTYSTHRLTHMFIEPDAGVSYYDNEGMLTVVVSTQNPHYDRGEVAGMLALPNSKVRIIQATTGGGFGGKLDLSVQCHCALLTYHTKKPVKMVRSREESTTVSSKRHPMTMHCKTGATKDGRLQAVQVEMFGDTGAYASYGPAVITRATVHCMGPYVVPNVRVDAKFVYTNNPMSGAFRGFGVPQASVCHEGQMNALAKALGIDPIDIRILNAHQVGSKLATGQVLENSVGLIETLEKAREKAVEVMGYEKTR</sequence>
<dbReference type="InterPro" id="IPR016208">
    <property type="entry name" value="Ald_Oxase/xanthine_DH-like"/>
</dbReference>
<dbReference type="Pfam" id="PF02738">
    <property type="entry name" value="MoCoBD_1"/>
    <property type="match status" value="1"/>
</dbReference>
<evidence type="ECO:0000313" key="3">
    <source>
        <dbReference type="Proteomes" id="UP000199394"/>
    </source>
</evidence>
<proteinExistence type="predicted"/>
<evidence type="ECO:0000313" key="2">
    <source>
        <dbReference type="EMBL" id="SEA76446.1"/>
    </source>
</evidence>
<dbReference type="PANTHER" id="PTHR11908">
    <property type="entry name" value="XANTHINE DEHYDROGENASE"/>
    <property type="match status" value="1"/>
</dbReference>
<reference evidence="2 3" key="1">
    <citation type="submission" date="2016-10" db="EMBL/GenBank/DDBJ databases">
        <authorList>
            <person name="de Groot N.N."/>
        </authorList>
    </citation>
    <scope>NUCLEOTIDE SEQUENCE [LARGE SCALE GENOMIC DNA]</scope>
    <source>
        <strain evidence="2 3">SR12</strain>
    </source>
</reference>
<dbReference type="Gene3D" id="3.30.365.10">
    <property type="entry name" value="Aldehyde oxidase/xanthine dehydrogenase, molybdopterin binding domain"/>
    <property type="match status" value="3"/>
</dbReference>
<protein>
    <submittedName>
        <fullName evidence="2">Aldehyde oxidase and xanthine dehydrogenase, a/b hammerhead domain</fullName>
    </submittedName>
</protein>
<dbReference type="PANTHER" id="PTHR11908:SF157">
    <property type="entry name" value="XANTHINE DEHYDROGENASE SUBUNIT D-RELATED"/>
    <property type="match status" value="1"/>
</dbReference>
<dbReference type="AlphaFoldDB" id="A0A1H4DV28"/>
<dbReference type="InterPro" id="IPR037165">
    <property type="entry name" value="AldOxase/xan_DH_Mopterin-bd_sf"/>
</dbReference>
<name>A0A1H4DV28_9FIRM</name>
<dbReference type="SMART" id="SM01008">
    <property type="entry name" value="Ald_Xan_dh_C"/>
    <property type="match status" value="1"/>
</dbReference>
<organism evidence="2 3">
    <name type="scientific">Eubacterium aggregans</name>
    <dbReference type="NCBI Taxonomy" id="81409"/>
    <lineage>
        <taxon>Bacteria</taxon>
        <taxon>Bacillati</taxon>
        <taxon>Bacillota</taxon>
        <taxon>Clostridia</taxon>
        <taxon>Eubacteriales</taxon>
        <taxon>Eubacteriaceae</taxon>
        <taxon>Eubacterium</taxon>
    </lineage>
</organism>
<dbReference type="EMBL" id="FNRK01000028">
    <property type="protein sequence ID" value="SEA76446.1"/>
    <property type="molecule type" value="Genomic_DNA"/>
</dbReference>
<dbReference type="Proteomes" id="UP000199394">
    <property type="component" value="Unassembled WGS sequence"/>
</dbReference>
<accession>A0A1H4DV28</accession>
<dbReference type="InterPro" id="IPR008274">
    <property type="entry name" value="AldOxase/xan_DH_MoCoBD1"/>
</dbReference>
<dbReference type="InterPro" id="IPR000674">
    <property type="entry name" value="Ald_Oxase/Xan_DH_a/b"/>
</dbReference>
<dbReference type="RefSeq" id="WP_278286204.1">
    <property type="nucleotide sequence ID" value="NZ_FNRK01000028.1"/>
</dbReference>
<dbReference type="Gene3D" id="3.90.1170.50">
    <property type="entry name" value="Aldehyde oxidase/xanthine dehydrogenase, a/b hammerhead"/>
    <property type="match status" value="1"/>
</dbReference>
<evidence type="ECO:0000259" key="1">
    <source>
        <dbReference type="SMART" id="SM01008"/>
    </source>
</evidence>
<dbReference type="SUPFAM" id="SSF54665">
    <property type="entry name" value="CO dehydrogenase molybdoprotein N-domain-like"/>
    <property type="match status" value="1"/>
</dbReference>
<dbReference type="GO" id="GO:0016491">
    <property type="term" value="F:oxidoreductase activity"/>
    <property type="evidence" value="ECO:0007669"/>
    <property type="project" value="InterPro"/>
</dbReference>